<proteinExistence type="predicted"/>
<organism evidence="1 2">
    <name type="scientific">Leucogyrophana mollusca</name>
    <dbReference type="NCBI Taxonomy" id="85980"/>
    <lineage>
        <taxon>Eukaryota</taxon>
        <taxon>Fungi</taxon>
        <taxon>Dikarya</taxon>
        <taxon>Basidiomycota</taxon>
        <taxon>Agaricomycotina</taxon>
        <taxon>Agaricomycetes</taxon>
        <taxon>Agaricomycetidae</taxon>
        <taxon>Boletales</taxon>
        <taxon>Boletales incertae sedis</taxon>
        <taxon>Leucogyrophana</taxon>
    </lineage>
</organism>
<dbReference type="Proteomes" id="UP000790709">
    <property type="component" value="Unassembled WGS sequence"/>
</dbReference>
<reference evidence="1" key="1">
    <citation type="journal article" date="2021" name="New Phytol.">
        <title>Evolutionary innovations through gain and loss of genes in the ectomycorrhizal Boletales.</title>
        <authorList>
            <person name="Wu G."/>
            <person name="Miyauchi S."/>
            <person name="Morin E."/>
            <person name="Kuo A."/>
            <person name="Drula E."/>
            <person name="Varga T."/>
            <person name="Kohler A."/>
            <person name="Feng B."/>
            <person name="Cao Y."/>
            <person name="Lipzen A."/>
            <person name="Daum C."/>
            <person name="Hundley H."/>
            <person name="Pangilinan J."/>
            <person name="Johnson J."/>
            <person name="Barry K."/>
            <person name="LaButti K."/>
            <person name="Ng V."/>
            <person name="Ahrendt S."/>
            <person name="Min B."/>
            <person name="Choi I.G."/>
            <person name="Park H."/>
            <person name="Plett J.M."/>
            <person name="Magnuson J."/>
            <person name="Spatafora J.W."/>
            <person name="Nagy L.G."/>
            <person name="Henrissat B."/>
            <person name="Grigoriev I.V."/>
            <person name="Yang Z.L."/>
            <person name="Xu J."/>
            <person name="Martin F.M."/>
        </authorList>
    </citation>
    <scope>NUCLEOTIDE SEQUENCE</scope>
    <source>
        <strain evidence="1">KUC20120723A-06</strain>
    </source>
</reference>
<comment type="caution">
    <text evidence="1">The sequence shown here is derived from an EMBL/GenBank/DDBJ whole genome shotgun (WGS) entry which is preliminary data.</text>
</comment>
<sequence length="222" mass="25150">MGYRALGSFFAQRGFITIIPDYRLVPEVRYPAASEDIRDAIVWVSKNAETIRSPTIPEPDTNYMFVMSHSAGTVHMKVLTLHPELRTTLPPLRGLVWCAGAWYLNVEGEKFETEGPASFYFGTPEQQREREPRALWNKLTDEEVKSFPEILLVQAEREPEWLKASGVVLSTDLERRLGKAPKKIISEGHNHISPNWALCSGEGEEWGEEVVEWLNARIGTPA</sequence>
<keyword evidence="2" id="KW-1185">Reference proteome</keyword>
<evidence type="ECO:0000313" key="1">
    <source>
        <dbReference type="EMBL" id="KAH7922417.1"/>
    </source>
</evidence>
<evidence type="ECO:0000313" key="2">
    <source>
        <dbReference type="Proteomes" id="UP000790709"/>
    </source>
</evidence>
<name>A0ACB8B9R9_9AGAM</name>
<dbReference type="EMBL" id="MU266485">
    <property type="protein sequence ID" value="KAH7922417.1"/>
    <property type="molecule type" value="Genomic_DNA"/>
</dbReference>
<gene>
    <name evidence="1" type="ORF">BV22DRAFT_1037489</name>
</gene>
<protein>
    <submittedName>
        <fullName evidence="1">Alpha/beta-hydrolase</fullName>
    </submittedName>
</protein>
<accession>A0ACB8B9R9</accession>